<accession>A0A848EFT2</accession>
<dbReference type="InterPro" id="IPR025841">
    <property type="entry name" value="CP_ATPgrasp_2"/>
</dbReference>
<evidence type="ECO:0000313" key="4">
    <source>
        <dbReference type="Proteomes" id="UP000548582"/>
    </source>
</evidence>
<dbReference type="RefSeq" id="WP_170054519.1">
    <property type="nucleotide sequence ID" value="NZ_JABBKX010000004.1"/>
</dbReference>
<protein>
    <submittedName>
        <fullName evidence="3">Circularly permuted type 2 ATP-grasp protein</fullName>
    </submittedName>
</protein>
<feature type="domain" description="Circularly permuted ATP-grasp type 2" evidence="2">
    <location>
        <begin position="74"/>
        <end position="443"/>
    </location>
</feature>
<dbReference type="Proteomes" id="UP000548582">
    <property type="component" value="Unassembled WGS sequence"/>
</dbReference>
<name>A0A848EFT2_9PROT</name>
<evidence type="ECO:0000259" key="2">
    <source>
        <dbReference type="Pfam" id="PF14403"/>
    </source>
</evidence>
<dbReference type="PANTHER" id="PTHR34595">
    <property type="entry name" value="BLR5612 PROTEIN"/>
    <property type="match status" value="1"/>
</dbReference>
<dbReference type="EMBL" id="JABBKX010000004">
    <property type="protein sequence ID" value="NMJ42283.1"/>
    <property type="molecule type" value="Genomic_DNA"/>
</dbReference>
<dbReference type="Pfam" id="PF04168">
    <property type="entry name" value="Alpha-E"/>
    <property type="match status" value="1"/>
</dbReference>
<sequence>MAEGDSLPPVDEMVDGRGGVRPHWRTLLGILGGMGEGVLGERARRLDRAFEDEGMAGVLPGSKREVAWRCDPLPLVLPAQEFAALEAGIAQRARMIEALLCDMYGPQALLAEGLVPPELVFANRSFLRACHSEGVAPAVPQLHLYAVDLMRGPDGQWRVLADRTTAPAGAGLARENRRILARVMPEAFRGASVRSMRPFFDVWQDALQRLAPSDRPDPAVALLTRGTHHPRWVEDMLLSRELSCALVECGDLTVRGGAVHLKTLQGLQPVDVLLSRLEGAMLDPLESADAGTSGVPGLLDAARHGQVRILNAPGAALAEAPGFAAFLPALMQRLLGEAPLLPSIETLWLGDPVAQGRVLAEPGWTVCAATDGAARREVQREAWDAARSAEARPRAHAATRLPLPSVVPTVVGDRLEPRPLVLRMFAVFDGAEWRVMPGGLARIGADAALGGALPTQGLSKDVWVLAEEGHDIIGPAALQLPPLPIRRQPGALPSRVADNLFWLGRYTERLERAARLVRATHARISRGVVLPREAAEVAALARCLGQAGFTGAEEVAGSSAAQALPGIIAREMRPDGALPVLADRIATLTAMVRDRLTADMHATFTLTLRSARAELQQAGDSLEAIARAMIPVLRFATAVAGVAAESMVRGGAWLFLDLGRRIERAQAIASEVGFALDQPPARIEGGLRLILELCDSVITYRSRYLSILQPAPALDLVLADESNPRALAFQLAAISRNLSEVAGEADHALPDEAASLLAEAEAMVAHVLAAPDQTFAAAGLPPRLEAVGNRIAALSDAVTRRYFALLPARQTLGMEGAAPALKGAA</sequence>
<keyword evidence="4" id="KW-1185">Reference proteome</keyword>
<dbReference type="AlphaFoldDB" id="A0A848EFT2"/>
<reference evidence="3 4" key="1">
    <citation type="submission" date="2020-03" db="EMBL/GenBank/DDBJ databases">
        <authorList>
            <person name="Sun Q."/>
        </authorList>
    </citation>
    <scope>NUCLEOTIDE SEQUENCE [LARGE SCALE GENOMIC DNA]</scope>
    <source>
        <strain evidence="3 4">JC162</strain>
    </source>
</reference>
<dbReference type="SUPFAM" id="SSF56059">
    <property type="entry name" value="Glutathione synthetase ATP-binding domain-like"/>
    <property type="match status" value="1"/>
</dbReference>
<evidence type="ECO:0000259" key="1">
    <source>
        <dbReference type="Pfam" id="PF04168"/>
    </source>
</evidence>
<proteinExistence type="predicted"/>
<organism evidence="3 4">
    <name type="scientific">Neoroseomonas marina</name>
    <dbReference type="NCBI Taxonomy" id="1232220"/>
    <lineage>
        <taxon>Bacteria</taxon>
        <taxon>Pseudomonadati</taxon>
        <taxon>Pseudomonadota</taxon>
        <taxon>Alphaproteobacteria</taxon>
        <taxon>Acetobacterales</taxon>
        <taxon>Acetobacteraceae</taxon>
        <taxon>Neoroseomonas</taxon>
    </lineage>
</organism>
<dbReference type="Gene3D" id="3.40.50.11290">
    <property type="match status" value="1"/>
</dbReference>
<feature type="domain" description="DUF403" evidence="1">
    <location>
        <begin position="492"/>
        <end position="803"/>
    </location>
</feature>
<dbReference type="InterPro" id="IPR051680">
    <property type="entry name" value="ATP-dep_Glu-Cys_Ligase-2"/>
</dbReference>
<dbReference type="InterPro" id="IPR007296">
    <property type="entry name" value="DUF403"/>
</dbReference>
<dbReference type="PANTHER" id="PTHR34595:SF2">
    <property type="entry name" value="BLR2978 PROTEIN"/>
    <property type="match status" value="1"/>
</dbReference>
<dbReference type="Pfam" id="PF14403">
    <property type="entry name" value="CP_ATPgrasp_2"/>
    <property type="match status" value="1"/>
</dbReference>
<gene>
    <name evidence="3" type="ORF">GWK16_13600</name>
</gene>
<evidence type="ECO:0000313" key="3">
    <source>
        <dbReference type="EMBL" id="NMJ42283.1"/>
    </source>
</evidence>
<comment type="caution">
    <text evidence="3">The sequence shown here is derived from an EMBL/GenBank/DDBJ whole genome shotgun (WGS) entry which is preliminary data.</text>
</comment>